<organism evidence="9 10">
    <name type="scientific">Paenibacillus hunanensis</name>
    <dbReference type="NCBI Taxonomy" id="539262"/>
    <lineage>
        <taxon>Bacteria</taxon>
        <taxon>Bacillati</taxon>
        <taxon>Bacillota</taxon>
        <taxon>Bacilli</taxon>
        <taxon>Bacillales</taxon>
        <taxon>Paenibacillaceae</taxon>
        <taxon>Paenibacillus</taxon>
    </lineage>
</organism>
<feature type="transmembrane region" description="Helical" evidence="8">
    <location>
        <begin position="70"/>
        <end position="87"/>
    </location>
</feature>
<evidence type="ECO:0000313" key="9">
    <source>
        <dbReference type="EMBL" id="MDR6243732.1"/>
    </source>
</evidence>
<feature type="transmembrane region" description="Helical" evidence="8">
    <location>
        <begin position="160"/>
        <end position="180"/>
    </location>
</feature>
<feature type="transmembrane region" description="Helical" evidence="8">
    <location>
        <begin position="318"/>
        <end position="338"/>
    </location>
</feature>
<sequence length="342" mass="37089">MMDIHRVQVGKMRRAWLVSLLLLVVAVIVMLISLNTGTIRLSPLRVLYTLFGMGTRQEQLILFDYRLPRILITMLAGIGIGVAGAVLQGTSRNSLADPGVLGIHAGAGLGLIVYVSFFRTLEGSSAIWIPVFTFVGGVVTATIIFLLAYDRRRGLLPIRLILVGIAIAAGISAITLLLSLRLDEDTYTFTATWLAGSVWARDWLHVWALLPWIVLLVPWVYWRSPKLDLFALGDELALGVGGYVNRSRIELMLLAVALSCASVAMVGSIGFIGLAAPHIARRLTGAKHQYFLPAAALLGLVILLGADTIGRSIFQPNFIPAGVVVSAIGGPYFLYLLLKSRF</sequence>
<keyword evidence="5 8" id="KW-0812">Transmembrane</keyword>
<comment type="caution">
    <text evidence="9">The sequence shown here is derived from an EMBL/GenBank/DDBJ whole genome shotgun (WGS) entry which is preliminary data.</text>
</comment>
<dbReference type="EMBL" id="JAVDQH010000005">
    <property type="protein sequence ID" value="MDR6243732.1"/>
    <property type="molecule type" value="Genomic_DNA"/>
</dbReference>
<protein>
    <submittedName>
        <fullName evidence="9">Iron complex transport system permease protein</fullName>
    </submittedName>
</protein>
<comment type="subcellular location">
    <subcellularLocation>
        <location evidence="1">Cell membrane</location>
        <topology evidence="1">Multi-pass membrane protein</topology>
    </subcellularLocation>
</comment>
<keyword evidence="7 8" id="KW-0472">Membrane</keyword>
<feature type="transmembrane region" description="Helical" evidence="8">
    <location>
        <begin position="288"/>
        <end position="306"/>
    </location>
</feature>
<accession>A0ABU1IZG6</accession>
<evidence type="ECO:0000256" key="1">
    <source>
        <dbReference type="ARBA" id="ARBA00004651"/>
    </source>
</evidence>
<keyword evidence="6 8" id="KW-1133">Transmembrane helix</keyword>
<evidence type="ECO:0000256" key="8">
    <source>
        <dbReference type="SAM" id="Phobius"/>
    </source>
</evidence>
<evidence type="ECO:0000313" key="10">
    <source>
        <dbReference type="Proteomes" id="UP001185028"/>
    </source>
</evidence>
<dbReference type="Pfam" id="PF01032">
    <property type="entry name" value="FecCD"/>
    <property type="match status" value="1"/>
</dbReference>
<reference evidence="9 10" key="1">
    <citation type="submission" date="2023-07" db="EMBL/GenBank/DDBJ databases">
        <title>Genomic Encyclopedia of Type Strains, Phase IV (KMG-IV): sequencing the most valuable type-strain genomes for metagenomic binning, comparative biology and taxonomic classification.</title>
        <authorList>
            <person name="Goeker M."/>
        </authorList>
    </citation>
    <scope>NUCLEOTIDE SEQUENCE [LARGE SCALE GENOMIC DNA]</scope>
    <source>
        <strain evidence="9 10">DSM 22170</strain>
    </source>
</reference>
<evidence type="ECO:0000256" key="5">
    <source>
        <dbReference type="ARBA" id="ARBA00022692"/>
    </source>
</evidence>
<evidence type="ECO:0000256" key="6">
    <source>
        <dbReference type="ARBA" id="ARBA00022989"/>
    </source>
</evidence>
<proteinExistence type="inferred from homology"/>
<gene>
    <name evidence="9" type="ORF">JOC58_001625</name>
</gene>
<feature type="transmembrane region" description="Helical" evidence="8">
    <location>
        <begin position="99"/>
        <end position="121"/>
    </location>
</feature>
<evidence type="ECO:0000256" key="2">
    <source>
        <dbReference type="ARBA" id="ARBA00007935"/>
    </source>
</evidence>
<dbReference type="Gene3D" id="1.10.3470.10">
    <property type="entry name" value="ABC transporter involved in vitamin B12 uptake, BtuC"/>
    <property type="match status" value="1"/>
</dbReference>
<dbReference type="InterPro" id="IPR000522">
    <property type="entry name" value="ABC_transptr_permease_BtuC"/>
</dbReference>
<evidence type="ECO:0000256" key="4">
    <source>
        <dbReference type="ARBA" id="ARBA00022475"/>
    </source>
</evidence>
<keyword evidence="3" id="KW-0813">Transport</keyword>
<dbReference type="PANTHER" id="PTHR30472">
    <property type="entry name" value="FERRIC ENTEROBACTIN TRANSPORT SYSTEM PERMEASE PROTEIN"/>
    <property type="match status" value="1"/>
</dbReference>
<dbReference type="PANTHER" id="PTHR30472:SF64">
    <property type="entry name" value="IRON(3+)-HYDROXAMATE IMPORT SYSTEM PERMEASE PROTEIN FHUG"/>
    <property type="match status" value="1"/>
</dbReference>
<feature type="transmembrane region" description="Helical" evidence="8">
    <location>
        <begin position="251"/>
        <end position="276"/>
    </location>
</feature>
<evidence type="ECO:0000256" key="7">
    <source>
        <dbReference type="ARBA" id="ARBA00023136"/>
    </source>
</evidence>
<dbReference type="SUPFAM" id="SSF81345">
    <property type="entry name" value="ABC transporter involved in vitamin B12 uptake, BtuC"/>
    <property type="match status" value="1"/>
</dbReference>
<dbReference type="Proteomes" id="UP001185028">
    <property type="component" value="Unassembled WGS sequence"/>
</dbReference>
<dbReference type="CDD" id="cd06550">
    <property type="entry name" value="TM_ABC_iron-siderophores_like"/>
    <property type="match status" value="1"/>
</dbReference>
<feature type="transmembrane region" description="Helical" evidence="8">
    <location>
        <begin position="127"/>
        <end position="148"/>
    </location>
</feature>
<comment type="similarity">
    <text evidence="2">Belongs to the binding-protein-dependent transport system permease family. FecCD subfamily.</text>
</comment>
<keyword evidence="4" id="KW-1003">Cell membrane</keyword>
<name>A0ABU1IZG6_9BACL</name>
<feature type="transmembrane region" description="Helical" evidence="8">
    <location>
        <begin position="203"/>
        <end position="222"/>
    </location>
</feature>
<dbReference type="InterPro" id="IPR037294">
    <property type="entry name" value="ABC_BtuC-like"/>
</dbReference>
<feature type="transmembrane region" description="Helical" evidence="8">
    <location>
        <begin position="15"/>
        <end position="34"/>
    </location>
</feature>
<evidence type="ECO:0000256" key="3">
    <source>
        <dbReference type="ARBA" id="ARBA00022448"/>
    </source>
</evidence>
<keyword evidence="10" id="KW-1185">Reference proteome</keyword>